<dbReference type="RefSeq" id="WP_135832987.1">
    <property type="nucleotide sequence ID" value="NZ_BMCK01000003.1"/>
</dbReference>
<evidence type="ECO:0000313" key="6">
    <source>
        <dbReference type="EMBL" id="QCC77944.1"/>
    </source>
</evidence>
<evidence type="ECO:0000259" key="4">
    <source>
        <dbReference type="PROSITE" id="PS01124"/>
    </source>
</evidence>
<dbReference type="EMBL" id="CP038462">
    <property type="protein sequence ID" value="QCC77944.1"/>
    <property type="molecule type" value="Genomic_DNA"/>
</dbReference>
<reference evidence="5" key="5">
    <citation type="submission" date="2024-05" db="EMBL/GenBank/DDBJ databases">
        <authorList>
            <person name="Sun Q."/>
            <person name="Sedlacek I."/>
        </authorList>
    </citation>
    <scope>NUCLEOTIDE SEQUENCE</scope>
    <source>
        <strain evidence="5">CCM 7403</strain>
    </source>
</reference>
<dbReference type="EMBL" id="BMCK01000003">
    <property type="protein sequence ID" value="GGD23757.1"/>
    <property type="molecule type" value="Genomic_DNA"/>
</dbReference>
<gene>
    <name evidence="6" type="ORF">E2C04_13505</name>
    <name evidence="5" type="ORF">GCM10007231_23610</name>
</gene>
<dbReference type="OrthoDB" id="2559672at2"/>
<reference evidence="6" key="4">
    <citation type="submission" date="2019-03" db="EMBL/GenBank/DDBJ databases">
        <authorList>
            <person name="Huang Y."/>
        </authorList>
    </citation>
    <scope>NUCLEOTIDE SEQUENCE</scope>
    <source>
        <strain evidence="6">JCM 16608</strain>
    </source>
</reference>
<reference evidence="6 7" key="1">
    <citation type="journal article" date="2008" name="Int. J. Syst. Evol. Microbiol.">
        <title>Nocardioides daphniae sp. nov., isolated from Daphnia cucullata (Crustacea: Cladocera).</title>
        <authorList>
            <person name="Toth E.M."/>
            <person name="Keki Z."/>
            <person name="Homonnay Z.G."/>
            <person name="Borsodi A.K."/>
            <person name="Marialigeti K."/>
            <person name="Schumann P."/>
        </authorList>
    </citation>
    <scope>NUCLEOTIDE SEQUENCE [LARGE SCALE GENOMIC DNA]</scope>
    <source>
        <strain evidence="6 7">JCM 16608</strain>
    </source>
</reference>
<evidence type="ECO:0000256" key="3">
    <source>
        <dbReference type="ARBA" id="ARBA00023163"/>
    </source>
</evidence>
<reference evidence="8" key="3">
    <citation type="journal article" date="2019" name="Int. J. Syst. Evol. Microbiol.">
        <title>The Global Catalogue of Microorganisms (GCM) 10K type strain sequencing project: providing services to taxonomists for standard genome sequencing and annotation.</title>
        <authorList>
            <consortium name="The Broad Institute Genomics Platform"/>
            <consortium name="The Broad Institute Genome Sequencing Center for Infectious Disease"/>
            <person name="Wu L."/>
            <person name="Ma J."/>
        </authorList>
    </citation>
    <scope>NUCLEOTIDE SEQUENCE [LARGE SCALE GENOMIC DNA]</scope>
    <source>
        <strain evidence="8">CCM 7403</strain>
    </source>
</reference>
<name>A0A4P7UDL7_9ACTN</name>
<dbReference type="SMART" id="SM00342">
    <property type="entry name" value="HTH_ARAC"/>
    <property type="match status" value="1"/>
</dbReference>
<evidence type="ECO:0000313" key="8">
    <source>
        <dbReference type="Proteomes" id="UP000630594"/>
    </source>
</evidence>
<dbReference type="PROSITE" id="PS01124">
    <property type="entry name" value="HTH_ARAC_FAMILY_2"/>
    <property type="match status" value="1"/>
</dbReference>
<accession>A0A4P7UDL7</accession>
<dbReference type="PROSITE" id="PS00041">
    <property type="entry name" value="HTH_ARAC_FAMILY_1"/>
    <property type="match status" value="1"/>
</dbReference>
<dbReference type="Proteomes" id="UP000297025">
    <property type="component" value="Chromosome"/>
</dbReference>
<feature type="domain" description="HTH araC/xylS-type" evidence="4">
    <location>
        <begin position="174"/>
        <end position="258"/>
    </location>
</feature>
<dbReference type="SUPFAM" id="SSF46689">
    <property type="entry name" value="Homeodomain-like"/>
    <property type="match status" value="1"/>
</dbReference>
<keyword evidence="8" id="KW-1185">Reference proteome</keyword>
<dbReference type="PANTHER" id="PTHR46796">
    <property type="entry name" value="HTH-TYPE TRANSCRIPTIONAL ACTIVATOR RHAS-RELATED"/>
    <property type="match status" value="1"/>
</dbReference>
<keyword evidence="3" id="KW-0804">Transcription</keyword>
<dbReference type="PANTHER" id="PTHR46796:SF15">
    <property type="entry name" value="BLL1074 PROTEIN"/>
    <property type="match status" value="1"/>
</dbReference>
<protein>
    <submittedName>
        <fullName evidence="6">AraC family transcriptional regulator</fullName>
    </submittedName>
</protein>
<dbReference type="Pfam" id="PF12833">
    <property type="entry name" value="HTH_18"/>
    <property type="match status" value="1"/>
</dbReference>
<dbReference type="InterPro" id="IPR050204">
    <property type="entry name" value="AraC_XylS_family_regulators"/>
</dbReference>
<proteinExistence type="predicted"/>
<dbReference type="KEGG" id="ndp:E2C04_13505"/>
<dbReference type="AlphaFoldDB" id="A0A4P7UDL7"/>
<dbReference type="GO" id="GO:0003700">
    <property type="term" value="F:DNA-binding transcription factor activity"/>
    <property type="evidence" value="ECO:0007669"/>
    <property type="project" value="InterPro"/>
</dbReference>
<evidence type="ECO:0000256" key="1">
    <source>
        <dbReference type="ARBA" id="ARBA00023015"/>
    </source>
</evidence>
<keyword evidence="2" id="KW-0238">DNA-binding</keyword>
<dbReference type="Proteomes" id="UP000630594">
    <property type="component" value="Unassembled WGS sequence"/>
</dbReference>
<dbReference type="Gene3D" id="1.10.10.60">
    <property type="entry name" value="Homeodomain-like"/>
    <property type="match status" value="1"/>
</dbReference>
<evidence type="ECO:0000256" key="2">
    <source>
        <dbReference type="ARBA" id="ARBA00023125"/>
    </source>
</evidence>
<sequence>MDVSTKGILYPSRLPSLHRLPAPPQVAHLVRWFWIPEWDLAPGRTSRQHVLAHPATNLVVQVDDVELSGPATRRTHRDLSGRGWAVGALLRPAMMPHFTDDPGSLRDREVVLELPALHAAVSEAMRGTDREAARQGAVAAYVAWLEGLDLHPSPAALLANEVVDACESAPAITRLEDLAAYLAVSPRTVQRLTRAYVGLPPSALLRRRRLQDAAERLRTDPDVDVADVAAEWGYADHAHLAHEFRAVLGMTPSEYRARSAQRVTGA</sequence>
<dbReference type="InterPro" id="IPR018060">
    <property type="entry name" value="HTH_AraC"/>
</dbReference>
<organism evidence="6 7">
    <name type="scientific">Nocardioides daphniae</name>
    <dbReference type="NCBI Taxonomy" id="402297"/>
    <lineage>
        <taxon>Bacteria</taxon>
        <taxon>Bacillati</taxon>
        <taxon>Actinomycetota</taxon>
        <taxon>Actinomycetes</taxon>
        <taxon>Propionibacteriales</taxon>
        <taxon>Nocardioidaceae</taxon>
        <taxon>Nocardioides</taxon>
    </lineage>
</organism>
<dbReference type="InterPro" id="IPR018062">
    <property type="entry name" value="HTH_AraC-typ_CS"/>
</dbReference>
<dbReference type="InterPro" id="IPR009057">
    <property type="entry name" value="Homeodomain-like_sf"/>
</dbReference>
<evidence type="ECO:0000313" key="5">
    <source>
        <dbReference type="EMBL" id="GGD23757.1"/>
    </source>
</evidence>
<dbReference type="InterPro" id="IPR046532">
    <property type="entry name" value="DUF6597"/>
</dbReference>
<dbReference type="GO" id="GO:0043565">
    <property type="term" value="F:sequence-specific DNA binding"/>
    <property type="evidence" value="ECO:0007669"/>
    <property type="project" value="InterPro"/>
</dbReference>
<dbReference type="Pfam" id="PF20240">
    <property type="entry name" value="DUF6597"/>
    <property type="match status" value="1"/>
</dbReference>
<evidence type="ECO:0000313" key="7">
    <source>
        <dbReference type="Proteomes" id="UP000297025"/>
    </source>
</evidence>
<reference evidence="5" key="2">
    <citation type="journal article" date="2014" name="Int. J. Syst. Evol. Microbiol.">
        <title>Complete genome of a new Firmicutes species belonging to the dominant human colonic microbiota ('Ruminococcus bicirculans') reveals two chromosomes and a selective capacity to utilize plant glucans.</title>
        <authorList>
            <consortium name="NISC Comparative Sequencing Program"/>
            <person name="Wegmann U."/>
            <person name="Louis P."/>
            <person name="Goesmann A."/>
            <person name="Henrissat B."/>
            <person name="Duncan S.H."/>
            <person name="Flint H.J."/>
        </authorList>
    </citation>
    <scope>NUCLEOTIDE SEQUENCE</scope>
    <source>
        <strain evidence="5">CCM 7403</strain>
    </source>
</reference>
<keyword evidence="1" id="KW-0805">Transcription regulation</keyword>